<keyword evidence="2" id="KW-1133">Transmembrane helix</keyword>
<keyword evidence="2" id="KW-0472">Membrane</keyword>
<dbReference type="EMBL" id="JACIVC010000069">
    <property type="protein sequence ID" value="MBB1070562.1"/>
    <property type="molecule type" value="Genomic_DNA"/>
</dbReference>
<keyword evidence="2" id="KW-0812">Transmembrane</keyword>
<organism evidence="3 4">
    <name type="scientific">Limosilactobacillus albertensis</name>
    <dbReference type="NCBI Taxonomy" id="2759752"/>
    <lineage>
        <taxon>Bacteria</taxon>
        <taxon>Bacillati</taxon>
        <taxon>Bacillota</taxon>
        <taxon>Bacilli</taxon>
        <taxon>Lactobacillales</taxon>
        <taxon>Lactobacillaceae</taxon>
        <taxon>Limosilactobacillus</taxon>
    </lineage>
</organism>
<comment type="caution">
    <text evidence="3">The sequence shown here is derived from an EMBL/GenBank/DDBJ whole genome shotgun (WGS) entry which is preliminary data.</text>
</comment>
<dbReference type="RefSeq" id="WP_231793423.1">
    <property type="nucleotide sequence ID" value="NZ_JAJPDC010000061.1"/>
</dbReference>
<keyword evidence="4" id="KW-1185">Reference proteome</keyword>
<dbReference type="AlphaFoldDB" id="A0A7W3TTE4"/>
<proteinExistence type="predicted"/>
<evidence type="ECO:0000256" key="2">
    <source>
        <dbReference type="SAM" id="Phobius"/>
    </source>
</evidence>
<gene>
    <name evidence="3" type="ORF">H5S40_10430</name>
</gene>
<evidence type="ECO:0000256" key="1">
    <source>
        <dbReference type="SAM" id="Coils"/>
    </source>
</evidence>
<evidence type="ECO:0000313" key="3">
    <source>
        <dbReference type="EMBL" id="MBB1070562.1"/>
    </source>
</evidence>
<accession>A0A7W3TTE4</accession>
<keyword evidence="1" id="KW-0175">Coiled coil</keyword>
<reference evidence="3 4" key="1">
    <citation type="submission" date="2020-07" db="EMBL/GenBank/DDBJ databases">
        <title>Description of Limosilactobacillus balticus sp. nov., Limosilactobacillus agrestis sp. nov., Limosilactobacillus albertensis sp. nov., Limosilactobacillus rudii sp. nov., Limosilactobacillus fastidiosus sp. nov., five novel Limosilactobacillus species isolated from the vertebrate gastrointestinal tract, and proposal of 6 subspecies of Limosilactobacillus reuteri adapted to the gastrointestinal tract of specific vertebrate hosts.</title>
        <authorList>
            <person name="Li F."/>
            <person name="Cheng C."/>
            <person name="Zheng J."/>
            <person name="Quevedo R.M."/>
            <person name="Li J."/>
            <person name="Roos S."/>
            <person name="Gaenzle M.G."/>
            <person name="Walter J."/>
        </authorList>
    </citation>
    <scope>NUCLEOTIDE SEQUENCE [LARGE SCALE GENOMIC DNA]</scope>
    <source>
        <strain evidence="3 4">RRLNB_1_1</strain>
    </source>
</reference>
<sequence>MGLDLNNQFYQEINRQNTFYFWIIGIVLTVSIAITAFFGVLQWRLSDKQIEKMKIGIKEKLINEYDLDKLENRLAILNNQVNELMKKQEQLTQVHGYILIKDIHIATKKLFDENPEVALEAQNSMIICLKEFLANKYLDDLTKAVSLSFVYRGLKNLDSNNIYVKTVLYFMSKNANKYLNVTDFFQIDDKIN</sequence>
<protein>
    <submittedName>
        <fullName evidence="3">Uncharacterized protein</fullName>
    </submittedName>
</protein>
<name>A0A7W3TTE4_9LACO</name>
<feature type="transmembrane region" description="Helical" evidence="2">
    <location>
        <begin position="20"/>
        <end position="43"/>
    </location>
</feature>
<dbReference type="Proteomes" id="UP000518316">
    <property type="component" value="Unassembled WGS sequence"/>
</dbReference>
<evidence type="ECO:0000313" key="4">
    <source>
        <dbReference type="Proteomes" id="UP000518316"/>
    </source>
</evidence>
<feature type="coiled-coil region" evidence="1">
    <location>
        <begin position="67"/>
        <end position="94"/>
    </location>
</feature>